<protein>
    <recommendedName>
        <fullName evidence="3">Fis family transcriptional regulator</fullName>
    </recommendedName>
</protein>
<reference evidence="1 2" key="1">
    <citation type="submission" date="2019-05" db="EMBL/GenBank/DDBJ databases">
        <title>Burkholderia sp. DHOD12, isolated from subtropical forest soil.</title>
        <authorList>
            <person name="Gao Z.-H."/>
            <person name="Qiu L.-H."/>
        </authorList>
    </citation>
    <scope>NUCLEOTIDE SEQUENCE [LARGE SCALE GENOMIC DNA]</scope>
    <source>
        <strain evidence="1 2">DHOD12</strain>
    </source>
</reference>
<dbReference type="EMBL" id="CP040078">
    <property type="protein sequence ID" value="QCP54503.1"/>
    <property type="molecule type" value="Genomic_DNA"/>
</dbReference>
<sequence>MRNGKPRRPLTKSELLPLPPADVSRLSLKNHLALAALRAGQADDAMLTPLMNVLYFAYFLRDAAAIELAELALFQRAEAALEACVMRGEQGGKFTLTEDERPVLEQLVNLHDAQLASVPRHRLLDAWARVDQVTRSGGRSPIPAAEAS</sequence>
<dbReference type="RefSeq" id="WP_137337264.1">
    <property type="nucleotide sequence ID" value="NZ_CP040078.1"/>
</dbReference>
<evidence type="ECO:0000313" key="1">
    <source>
        <dbReference type="EMBL" id="QCP54503.1"/>
    </source>
</evidence>
<dbReference type="Proteomes" id="UP000298656">
    <property type="component" value="Chromosome 2"/>
</dbReference>
<dbReference type="KEGG" id="tvl:FAZ95_37035"/>
<accession>A0A4P8J2W7</accession>
<name>A0A4P8J2W7_9BURK</name>
<keyword evidence="2" id="KW-1185">Reference proteome</keyword>
<gene>
    <name evidence="1" type="ORF">FAZ95_37035</name>
</gene>
<evidence type="ECO:0008006" key="3">
    <source>
        <dbReference type="Google" id="ProtNLM"/>
    </source>
</evidence>
<organism evidence="1 2">
    <name type="scientific">Trinickia violacea</name>
    <dbReference type="NCBI Taxonomy" id="2571746"/>
    <lineage>
        <taxon>Bacteria</taxon>
        <taxon>Pseudomonadati</taxon>
        <taxon>Pseudomonadota</taxon>
        <taxon>Betaproteobacteria</taxon>
        <taxon>Burkholderiales</taxon>
        <taxon>Burkholderiaceae</taxon>
        <taxon>Trinickia</taxon>
    </lineage>
</organism>
<dbReference type="OrthoDB" id="9031885at2"/>
<proteinExistence type="predicted"/>
<evidence type="ECO:0000313" key="2">
    <source>
        <dbReference type="Proteomes" id="UP000298656"/>
    </source>
</evidence>
<dbReference type="AlphaFoldDB" id="A0A4P8J2W7"/>